<sequence length="71" mass="8305">MKTETIVVQKTSSRRSYANGYKYCSRCRVYHLTDGVRCPYCGILLRNSPRKKKPSNTSRYIQVDERILESV</sequence>
<evidence type="ECO:0000313" key="1">
    <source>
        <dbReference type="EMBL" id="HIQ29481.1"/>
    </source>
</evidence>
<proteinExistence type="predicted"/>
<gene>
    <name evidence="1" type="ORF">EYH45_02840</name>
</gene>
<protein>
    <submittedName>
        <fullName evidence="1">Uncharacterized protein</fullName>
    </submittedName>
</protein>
<dbReference type="AlphaFoldDB" id="A0A832ZW15"/>
<evidence type="ECO:0000313" key="2">
    <source>
        <dbReference type="Proteomes" id="UP000608579"/>
    </source>
</evidence>
<dbReference type="Proteomes" id="UP000608579">
    <property type="component" value="Unassembled WGS sequence"/>
</dbReference>
<accession>A0A832ZW15</accession>
<dbReference type="EMBL" id="DQVM01000051">
    <property type="protein sequence ID" value="HIQ29481.1"/>
    <property type="molecule type" value="Genomic_DNA"/>
</dbReference>
<comment type="caution">
    <text evidence="1">The sequence shown here is derived from an EMBL/GenBank/DDBJ whole genome shotgun (WGS) entry which is preliminary data.</text>
</comment>
<reference evidence="1" key="1">
    <citation type="journal article" date="2020" name="ISME J.">
        <title>Gammaproteobacteria mediating utilization of methyl-, sulfur- and petroleum organic compounds in deep ocean hydrothermal plumes.</title>
        <authorList>
            <person name="Zhou Z."/>
            <person name="Liu Y."/>
            <person name="Pan J."/>
            <person name="Cron B.R."/>
            <person name="Toner B.M."/>
            <person name="Anantharaman K."/>
            <person name="Breier J.A."/>
            <person name="Dick G.J."/>
            <person name="Li M."/>
        </authorList>
    </citation>
    <scope>NUCLEOTIDE SEQUENCE</scope>
    <source>
        <strain evidence="1">SZUA-1515</strain>
    </source>
</reference>
<name>A0A832ZW15_CALS0</name>
<organism evidence="1 2">
    <name type="scientific">Caldiarchaeum subterraneum</name>
    <dbReference type="NCBI Taxonomy" id="311458"/>
    <lineage>
        <taxon>Archaea</taxon>
        <taxon>Nitrososphaerota</taxon>
        <taxon>Candidatus Caldarchaeales</taxon>
        <taxon>Candidatus Caldarchaeaceae</taxon>
        <taxon>Candidatus Caldarchaeum</taxon>
    </lineage>
</organism>